<dbReference type="Gene3D" id="4.10.1000.10">
    <property type="entry name" value="Zinc finger, CCCH-type"/>
    <property type="match status" value="1"/>
</dbReference>
<dbReference type="InterPro" id="IPR036855">
    <property type="entry name" value="Znf_CCCH_sf"/>
</dbReference>
<dbReference type="PROSITE" id="PS50103">
    <property type="entry name" value="ZF_C3H1"/>
    <property type="match status" value="1"/>
</dbReference>
<feature type="domain" description="C3H1-type" evidence="5">
    <location>
        <begin position="691"/>
        <end position="718"/>
    </location>
</feature>
<protein>
    <recommendedName>
        <fullName evidence="5">C3H1-type domain-containing protein</fullName>
    </recommendedName>
</protein>
<keyword evidence="1 4" id="KW-0479">Metal-binding</keyword>
<dbReference type="InterPro" id="IPR016024">
    <property type="entry name" value="ARM-type_fold"/>
</dbReference>
<dbReference type="AlphaFoldDB" id="A0AA36ML04"/>
<sequence length="735" mass="78636">ADTVLHKLQLQPDNPEAVRRGLRSALCLVSTEVDAVLGFLRSHQAAWTAPGAAHAAAELLAELRKAPLSKERLRRVAAISSEAFVLSLAQGATPTAEACGQLLAHAVAAGSSLQGERETLLEIFLDLLQQKAPTLAQAEGAAKALASLLMQALCALCAFPAGAHCLAGARQCARAAAAGLLQAALQDGAVRSFFEDFAAVVAAASLEEHSPGASVLLTALLGSASVVLRSRGAGDAKVMCVKVLGRVAEELHQEAPRLCCSCQETSEKHGHDAPEIRENCDQCLLRWAAFEMTQRYSLTAPPAEPWLARFLLVESWQEAHRPSAALQLACWAEEEPRCPGGTELLRRAGAWVAGQSSARAVASDPPADPARAWRRALGAGAALRRQRLLQLAAQQLRSPRALLTLGCLDAPQNVKDMRRKAFSVDLTAIRLEAGVVPLRLARCLQATLIKRGGTIRVMAFSLKMALKGVQEASSVSEHGLRSVVAVLDHLESRTEDIEECLLKFNRLLTSTLSSKTLELIAASAFPQSIVKTIKRHLENPPIVAFACQCIARSATSVEAAGSFVRAGALDEAFAAMDAHKAHGGIQNVALFLLRNVLKDPNAARQAVAGGAITRVLAAMNLATGREIQFGGLVSLRLMMEASRANRYYWQESLKVARASIQEAGLQAKVNHQSDAALCQAADDVLALVIPRFKEVPCWHWQSGWCKMGPKCTYAHGSDDLRTYGKASGKGAYRRE</sequence>
<evidence type="ECO:0000313" key="6">
    <source>
        <dbReference type="EMBL" id="CAJ1375856.1"/>
    </source>
</evidence>
<evidence type="ECO:0000256" key="1">
    <source>
        <dbReference type="ARBA" id="ARBA00022723"/>
    </source>
</evidence>
<evidence type="ECO:0000256" key="4">
    <source>
        <dbReference type="PROSITE-ProRule" id="PRU00723"/>
    </source>
</evidence>
<keyword evidence="2 4" id="KW-0863">Zinc-finger</keyword>
<evidence type="ECO:0000259" key="5">
    <source>
        <dbReference type="PROSITE" id="PS50103"/>
    </source>
</evidence>
<dbReference type="EMBL" id="CAUJNA010000345">
    <property type="protein sequence ID" value="CAJ1375856.1"/>
    <property type="molecule type" value="Genomic_DNA"/>
</dbReference>
<dbReference type="SUPFAM" id="SSF90229">
    <property type="entry name" value="CCCH zinc finger"/>
    <property type="match status" value="1"/>
</dbReference>
<name>A0AA36ML04_9DINO</name>
<keyword evidence="7" id="KW-1185">Reference proteome</keyword>
<evidence type="ECO:0000313" key="7">
    <source>
        <dbReference type="Proteomes" id="UP001178507"/>
    </source>
</evidence>
<evidence type="ECO:0000256" key="2">
    <source>
        <dbReference type="ARBA" id="ARBA00022771"/>
    </source>
</evidence>
<comment type="caution">
    <text evidence="6">The sequence shown here is derived from an EMBL/GenBank/DDBJ whole genome shotgun (WGS) entry which is preliminary data.</text>
</comment>
<evidence type="ECO:0000256" key="3">
    <source>
        <dbReference type="ARBA" id="ARBA00022833"/>
    </source>
</evidence>
<proteinExistence type="predicted"/>
<dbReference type="SUPFAM" id="SSF48371">
    <property type="entry name" value="ARM repeat"/>
    <property type="match status" value="1"/>
</dbReference>
<dbReference type="SMART" id="SM00356">
    <property type="entry name" value="ZnF_C3H1"/>
    <property type="match status" value="1"/>
</dbReference>
<dbReference type="Proteomes" id="UP001178507">
    <property type="component" value="Unassembled WGS sequence"/>
</dbReference>
<keyword evidence="3 4" id="KW-0862">Zinc</keyword>
<feature type="non-terminal residue" evidence="6">
    <location>
        <position position="1"/>
    </location>
</feature>
<feature type="zinc finger region" description="C3H1-type" evidence="4">
    <location>
        <begin position="691"/>
        <end position="718"/>
    </location>
</feature>
<accession>A0AA36ML04</accession>
<gene>
    <name evidence="6" type="ORF">EVOR1521_LOCUS5045</name>
</gene>
<dbReference type="GO" id="GO:0008270">
    <property type="term" value="F:zinc ion binding"/>
    <property type="evidence" value="ECO:0007669"/>
    <property type="project" value="UniProtKB-KW"/>
</dbReference>
<reference evidence="6" key="1">
    <citation type="submission" date="2023-08" db="EMBL/GenBank/DDBJ databases">
        <authorList>
            <person name="Chen Y."/>
            <person name="Shah S."/>
            <person name="Dougan E. K."/>
            <person name="Thang M."/>
            <person name="Chan C."/>
        </authorList>
    </citation>
    <scope>NUCLEOTIDE SEQUENCE</scope>
</reference>
<dbReference type="InterPro" id="IPR000571">
    <property type="entry name" value="Znf_CCCH"/>
</dbReference>
<organism evidence="6 7">
    <name type="scientific">Effrenium voratum</name>
    <dbReference type="NCBI Taxonomy" id="2562239"/>
    <lineage>
        <taxon>Eukaryota</taxon>
        <taxon>Sar</taxon>
        <taxon>Alveolata</taxon>
        <taxon>Dinophyceae</taxon>
        <taxon>Suessiales</taxon>
        <taxon>Symbiodiniaceae</taxon>
        <taxon>Effrenium</taxon>
    </lineage>
</organism>